<gene>
    <name evidence="3" type="ORF">ATO7_11198</name>
</gene>
<feature type="signal peptide" evidence="1">
    <location>
        <begin position="1"/>
        <end position="22"/>
    </location>
</feature>
<feature type="chain" id="PRO_5011004132" description="Uncharacterized protein TP-0789 domain-containing protein" evidence="1">
    <location>
        <begin position="23"/>
        <end position="268"/>
    </location>
</feature>
<evidence type="ECO:0000259" key="2">
    <source>
        <dbReference type="Pfam" id="PF17131"/>
    </source>
</evidence>
<comment type="caution">
    <text evidence="3">The sequence shown here is derived from an EMBL/GenBank/DDBJ whole genome shotgun (WGS) entry which is preliminary data.</text>
</comment>
<evidence type="ECO:0000256" key="1">
    <source>
        <dbReference type="SAM" id="SignalP"/>
    </source>
</evidence>
<accession>A0A1Y1SBZ9</accession>
<dbReference type="RefSeq" id="WP_146680307.1">
    <property type="nucleotide sequence ID" value="NZ_AQQV01000003.1"/>
</dbReference>
<sequence>MRHCIRFILLGCALSLPLTGHAELSGRDIMQKVKDRDDGENAVMDMQMVLINDSGDTRERHIRSFRRNAPDNPKDTQSIMFFLSPANVEDTGFLTYDYDDGSKDDDQWLYLPALKKVKRIAAADKSGSFMGSDFTYADMSSPDLDDYTYEVMKQTEVDGHKVWQILSTPKTEDEIKRTGYSKSVSFIRQDNYVVVRAVNWLEKGGRLKFMEVKKLEQIDGIWTPLEMVMTTKKGKHTEHASVLRWDDVKYNQPMDDDLFTQRRLSQGL</sequence>
<reference evidence="3 4" key="1">
    <citation type="submission" date="2013-04" db="EMBL/GenBank/DDBJ databases">
        <title>Oceanococcus atlanticus 22II-S10r2 Genome Sequencing.</title>
        <authorList>
            <person name="Lai Q."/>
            <person name="Li G."/>
            <person name="Shao Z."/>
        </authorList>
    </citation>
    <scope>NUCLEOTIDE SEQUENCE [LARGE SCALE GENOMIC DNA]</scope>
    <source>
        <strain evidence="3 4">22II-S10r2</strain>
    </source>
</reference>
<dbReference type="Proteomes" id="UP000192342">
    <property type="component" value="Unassembled WGS sequence"/>
</dbReference>
<dbReference type="STRING" id="1317117.ATO7_11198"/>
<keyword evidence="1" id="KW-0732">Signal</keyword>
<name>A0A1Y1SBZ9_9GAMM</name>
<protein>
    <recommendedName>
        <fullName evidence="2">Uncharacterized protein TP-0789 domain-containing protein</fullName>
    </recommendedName>
</protein>
<keyword evidence="4" id="KW-1185">Reference proteome</keyword>
<dbReference type="Pfam" id="PF17131">
    <property type="entry name" value="LolA_like"/>
    <property type="match status" value="1"/>
</dbReference>
<dbReference type="InterPro" id="IPR033399">
    <property type="entry name" value="TP_0789-like"/>
</dbReference>
<evidence type="ECO:0000313" key="3">
    <source>
        <dbReference type="EMBL" id="ORE85855.1"/>
    </source>
</evidence>
<dbReference type="EMBL" id="AQQV01000003">
    <property type="protein sequence ID" value="ORE85855.1"/>
    <property type="molecule type" value="Genomic_DNA"/>
</dbReference>
<dbReference type="AlphaFoldDB" id="A0A1Y1SBZ9"/>
<organism evidence="3 4">
    <name type="scientific">Oceanococcus atlanticus</name>
    <dbReference type="NCBI Taxonomy" id="1317117"/>
    <lineage>
        <taxon>Bacteria</taxon>
        <taxon>Pseudomonadati</taxon>
        <taxon>Pseudomonadota</taxon>
        <taxon>Gammaproteobacteria</taxon>
        <taxon>Chromatiales</taxon>
        <taxon>Oceanococcaceae</taxon>
        <taxon>Oceanococcus</taxon>
    </lineage>
</organism>
<dbReference type="Gene3D" id="2.50.20.10">
    <property type="entry name" value="Lipoprotein localisation LolA/LolB/LppX"/>
    <property type="match status" value="1"/>
</dbReference>
<dbReference type="OrthoDB" id="9803781at2"/>
<feature type="domain" description="Uncharacterized protein TP-0789" evidence="2">
    <location>
        <begin position="75"/>
        <end position="265"/>
    </location>
</feature>
<dbReference type="CDD" id="cd16329">
    <property type="entry name" value="LolA_like"/>
    <property type="match status" value="1"/>
</dbReference>
<proteinExistence type="predicted"/>
<evidence type="ECO:0000313" key="4">
    <source>
        <dbReference type="Proteomes" id="UP000192342"/>
    </source>
</evidence>